<gene>
    <name evidence="1" type="ORF">ACFQDI_20865</name>
</gene>
<proteinExistence type="predicted"/>
<dbReference type="EMBL" id="JBHSMQ010000009">
    <property type="protein sequence ID" value="MFC5457334.1"/>
    <property type="molecule type" value="Genomic_DNA"/>
</dbReference>
<accession>A0ABW0KVG4</accession>
<organism evidence="1 2">
    <name type="scientific">Prosthecobacter fluviatilis</name>
    <dbReference type="NCBI Taxonomy" id="445931"/>
    <lineage>
        <taxon>Bacteria</taxon>
        <taxon>Pseudomonadati</taxon>
        <taxon>Verrucomicrobiota</taxon>
        <taxon>Verrucomicrobiia</taxon>
        <taxon>Verrucomicrobiales</taxon>
        <taxon>Verrucomicrobiaceae</taxon>
        <taxon>Prosthecobacter</taxon>
    </lineage>
</organism>
<dbReference type="Proteomes" id="UP001596052">
    <property type="component" value="Unassembled WGS sequence"/>
</dbReference>
<name>A0ABW0KVG4_9BACT</name>
<evidence type="ECO:0000313" key="1">
    <source>
        <dbReference type="EMBL" id="MFC5457334.1"/>
    </source>
</evidence>
<evidence type="ECO:0000313" key="2">
    <source>
        <dbReference type="Proteomes" id="UP001596052"/>
    </source>
</evidence>
<sequence length="42" mass="4474">MIGLSHTLSLAARQPGGPPWVLANGAWNDAGVWDDAALWRDS</sequence>
<reference evidence="2" key="1">
    <citation type="journal article" date="2019" name="Int. J. Syst. Evol. Microbiol.">
        <title>The Global Catalogue of Microorganisms (GCM) 10K type strain sequencing project: providing services to taxonomists for standard genome sequencing and annotation.</title>
        <authorList>
            <consortium name="The Broad Institute Genomics Platform"/>
            <consortium name="The Broad Institute Genome Sequencing Center for Infectious Disease"/>
            <person name="Wu L."/>
            <person name="Ma J."/>
        </authorList>
    </citation>
    <scope>NUCLEOTIDE SEQUENCE [LARGE SCALE GENOMIC DNA]</scope>
    <source>
        <strain evidence="2">CGMCC 4.1469</strain>
    </source>
</reference>
<keyword evidence="2" id="KW-1185">Reference proteome</keyword>
<protein>
    <submittedName>
        <fullName evidence="1">Uncharacterized protein</fullName>
    </submittedName>
</protein>
<dbReference type="RefSeq" id="WP_377170516.1">
    <property type="nucleotide sequence ID" value="NZ_JBHSMQ010000009.1"/>
</dbReference>
<comment type="caution">
    <text evidence="1">The sequence shown here is derived from an EMBL/GenBank/DDBJ whole genome shotgun (WGS) entry which is preliminary data.</text>
</comment>